<dbReference type="SUPFAM" id="SSF50978">
    <property type="entry name" value="WD40 repeat-like"/>
    <property type="match status" value="1"/>
</dbReference>
<dbReference type="RefSeq" id="WP_073240016.1">
    <property type="nucleotide sequence ID" value="NZ_FQUY01000029.1"/>
</dbReference>
<name>A0A1M5C7D5_9FIRM</name>
<evidence type="ECO:0000313" key="2">
    <source>
        <dbReference type="Proteomes" id="UP000184148"/>
    </source>
</evidence>
<dbReference type="Gene3D" id="2.130.10.10">
    <property type="entry name" value="YVTN repeat-like/Quinoprotein amine dehydrogenase"/>
    <property type="match status" value="1"/>
</dbReference>
<organism evidence="1 2">
    <name type="scientific">Desulforamulus putei DSM 12395</name>
    <dbReference type="NCBI Taxonomy" id="1121429"/>
    <lineage>
        <taxon>Bacteria</taxon>
        <taxon>Bacillati</taxon>
        <taxon>Bacillota</taxon>
        <taxon>Clostridia</taxon>
        <taxon>Eubacteriales</taxon>
        <taxon>Peptococcaceae</taxon>
        <taxon>Desulforamulus</taxon>
    </lineage>
</organism>
<dbReference type="EMBL" id="FQUY01000029">
    <property type="protein sequence ID" value="SHF50621.1"/>
    <property type="molecule type" value="Genomic_DNA"/>
</dbReference>
<evidence type="ECO:0008006" key="3">
    <source>
        <dbReference type="Google" id="ProtNLM"/>
    </source>
</evidence>
<sequence>MTRTRVLWQTNLDVPLLVEAGNIFAREKRDLVVAGGSRIFVYTPLNETYQLAATVDVNQPILSLSVGLPAFTTDNILVGIADRIIAYGNRQGVITQLWQTEPETGANFTDMVLADVDGDGREEVAAIAGGSNTLYVYLLTGQTVQALRPELLAIRQLQGAPRSITAFRPNPDKPSFLAISYNINQRAGIMTLFITETGFQEGPAIADLPYQIPDLSAADLLPGPGEDLAAAGSDGSVRLFTANARLVTALVTKNLGSTVTAVAAKPTQQENAVLVAGTPGSYVFGFSSPGITDEPNWAFKAGGPVKDVAIIDGQRIAVGSTNGVLQVWQVQQP</sequence>
<dbReference type="InterPro" id="IPR015943">
    <property type="entry name" value="WD40/YVTN_repeat-like_dom_sf"/>
</dbReference>
<dbReference type="OrthoDB" id="1785329at2"/>
<keyword evidence="2" id="KW-1185">Reference proteome</keyword>
<proteinExistence type="predicted"/>
<dbReference type="STRING" id="1121429.SAMN02745133_02825"/>
<dbReference type="Proteomes" id="UP000184148">
    <property type="component" value="Unassembled WGS sequence"/>
</dbReference>
<protein>
    <recommendedName>
        <fullName evidence="3">Repeat domain-containing protein</fullName>
    </recommendedName>
</protein>
<gene>
    <name evidence="1" type="ORF">SAMN02745133_02825</name>
</gene>
<evidence type="ECO:0000313" key="1">
    <source>
        <dbReference type="EMBL" id="SHF50621.1"/>
    </source>
</evidence>
<dbReference type="InterPro" id="IPR036322">
    <property type="entry name" value="WD40_repeat_dom_sf"/>
</dbReference>
<reference evidence="2" key="1">
    <citation type="submission" date="2016-11" db="EMBL/GenBank/DDBJ databases">
        <authorList>
            <person name="Varghese N."/>
            <person name="Submissions S."/>
        </authorList>
    </citation>
    <scope>NUCLEOTIDE SEQUENCE [LARGE SCALE GENOMIC DNA]</scope>
    <source>
        <strain evidence="2">DSM 12395</strain>
    </source>
</reference>
<accession>A0A1M5C7D5</accession>
<dbReference type="AlphaFoldDB" id="A0A1M5C7D5"/>